<feature type="compositionally biased region" description="Basic residues" evidence="1">
    <location>
        <begin position="15"/>
        <end position="25"/>
    </location>
</feature>
<keyword evidence="3" id="KW-1185">Reference proteome</keyword>
<evidence type="ECO:0000313" key="2">
    <source>
        <dbReference type="EMBL" id="CAI9154815.1"/>
    </source>
</evidence>
<name>A0ABN8XZR1_RANTA</name>
<accession>A0ABN8XZR1</accession>
<dbReference type="Proteomes" id="UP001176941">
    <property type="component" value="Chromosome 11"/>
</dbReference>
<evidence type="ECO:0000313" key="3">
    <source>
        <dbReference type="Proteomes" id="UP001176941"/>
    </source>
</evidence>
<protein>
    <submittedName>
        <fullName evidence="2">Uncharacterized protein</fullName>
    </submittedName>
</protein>
<proteinExistence type="predicted"/>
<reference evidence="2" key="1">
    <citation type="submission" date="2023-04" db="EMBL/GenBank/DDBJ databases">
        <authorList>
            <consortium name="ELIXIR-Norway"/>
        </authorList>
    </citation>
    <scope>NUCLEOTIDE SEQUENCE [LARGE SCALE GENOMIC DNA]</scope>
</reference>
<evidence type="ECO:0000256" key="1">
    <source>
        <dbReference type="SAM" id="MobiDB-lite"/>
    </source>
</evidence>
<feature type="compositionally biased region" description="Pro residues" evidence="1">
    <location>
        <begin position="26"/>
        <end position="35"/>
    </location>
</feature>
<feature type="region of interest" description="Disordered" evidence="1">
    <location>
        <begin position="1"/>
        <end position="38"/>
    </location>
</feature>
<feature type="region of interest" description="Disordered" evidence="1">
    <location>
        <begin position="82"/>
        <end position="105"/>
    </location>
</feature>
<sequence length="105" mass="11417">MSICIPTSKREMKNAKKKKETRRGPGRPPGRPLRPPSEGAFILSLAFGSLCVASQRCRADPCPWAGPFTPVRMWGLSSPIRNSPALETPSLLPDQELPCTGNTES</sequence>
<gene>
    <name evidence="2" type="ORF">MRATA1EN1_LOCUS3777</name>
</gene>
<organism evidence="2 3">
    <name type="scientific">Rangifer tarandus platyrhynchus</name>
    <name type="common">Svalbard reindeer</name>
    <dbReference type="NCBI Taxonomy" id="3082113"/>
    <lineage>
        <taxon>Eukaryota</taxon>
        <taxon>Metazoa</taxon>
        <taxon>Chordata</taxon>
        <taxon>Craniata</taxon>
        <taxon>Vertebrata</taxon>
        <taxon>Euteleostomi</taxon>
        <taxon>Mammalia</taxon>
        <taxon>Eutheria</taxon>
        <taxon>Laurasiatheria</taxon>
        <taxon>Artiodactyla</taxon>
        <taxon>Ruminantia</taxon>
        <taxon>Pecora</taxon>
        <taxon>Cervidae</taxon>
        <taxon>Odocoileinae</taxon>
        <taxon>Rangifer</taxon>
    </lineage>
</organism>
<dbReference type="EMBL" id="OX459947">
    <property type="protein sequence ID" value="CAI9154815.1"/>
    <property type="molecule type" value="Genomic_DNA"/>
</dbReference>